<sequence length="68" mass="7606">MMNDDDDDDGSGGGGVNDFSHRYNDRKFEPVEPTICDPGSMMGEVNLYKGFKTNMDETKNTVFCLALY</sequence>
<evidence type="ECO:0000313" key="2">
    <source>
        <dbReference type="EMBL" id="KOF88756.1"/>
    </source>
</evidence>
<feature type="region of interest" description="Disordered" evidence="1">
    <location>
        <begin position="1"/>
        <end position="25"/>
    </location>
</feature>
<name>A0A0L8HHQ0_OCTBM</name>
<proteinExistence type="predicted"/>
<evidence type="ECO:0000256" key="1">
    <source>
        <dbReference type="SAM" id="MobiDB-lite"/>
    </source>
</evidence>
<organism evidence="2">
    <name type="scientific">Octopus bimaculoides</name>
    <name type="common">California two-spotted octopus</name>
    <dbReference type="NCBI Taxonomy" id="37653"/>
    <lineage>
        <taxon>Eukaryota</taxon>
        <taxon>Metazoa</taxon>
        <taxon>Spiralia</taxon>
        <taxon>Lophotrochozoa</taxon>
        <taxon>Mollusca</taxon>
        <taxon>Cephalopoda</taxon>
        <taxon>Coleoidea</taxon>
        <taxon>Octopodiformes</taxon>
        <taxon>Octopoda</taxon>
        <taxon>Incirrata</taxon>
        <taxon>Octopodidae</taxon>
        <taxon>Octopus</taxon>
    </lineage>
</organism>
<dbReference type="EMBL" id="KQ418115">
    <property type="protein sequence ID" value="KOF88756.1"/>
    <property type="molecule type" value="Genomic_DNA"/>
</dbReference>
<protein>
    <submittedName>
        <fullName evidence="2">Uncharacterized protein</fullName>
    </submittedName>
</protein>
<reference evidence="2" key="1">
    <citation type="submission" date="2015-07" db="EMBL/GenBank/DDBJ databases">
        <title>MeaNS - Measles Nucleotide Surveillance Program.</title>
        <authorList>
            <person name="Tran T."/>
            <person name="Druce J."/>
        </authorList>
    </citation>
    <scope>NUCLEOTIDE SEQUENCE</scope>
    <source>
        <strain evidence="2">UCB-OBI-ISO-001</strain>
        <tissue evidence="2">Gonad</tissue>
    </source>
</reference>
<gene>
    <name evidence="2" type="ORF">OCBIM_22014292mg</name>
</gene>
<accession>A0A0L8HHQ0</accession>
<feature type="compositionally biased region" description="Acidic residues" evidence="1">
    <location>
        <begin position="1"/>
        <end position="10"/>
    </location>
</feature>
<dbReference type="AlphaFoldDB" id="A0A0L8HHQ0"/>